<keyword evidence="2" id="KW-1185">Reference proteome</keyword>
<evidence type="ECO:0000313" key="2">
    <source>
        <dbReference type="Proteomes" id="UP000032803"/>
    </source>
</evidence>
<geneLocation type="plasmid" evidence="1 2">
    <name>II</name>
</geneLocation>
<dbReference type="HOGENOM" id="CLU_2396050_0_0_6"/>
<keyword evidence="1" id="KW-0614">Plasmid</keyword>
<sequence>MPRINELLPQEKEELKSIYNRTRLESLLTTDTFKIGDKVYIRDAEAKEIWEIHKFISHLSQKPAAILVQKDDHDASYLPVSTITALLEQLILI</sequence>
<gene>
    <name evidence="1" type="ORF">LHA_pA0137</name>
</gene>
<dbReference type="RefSeq" id="WP_011212496.1">
    <property type="nucleotide sequence ID" value="NZ_LN681226.1"/>
</dbReference>
<protein>
    <submittedName>
        <fullName evidence="1">Uncharacterized protein</fullName>
    </submittedName>
</protein>
<reference evidence="2" key="1">
    <citation type="submission" date="2014-09" db="EMBL/GenBank/DDBJ databases">
        <authorList>
            <person name="Gomez-Valero L."/>
        </authorList>
    </citation>
    <scope>NUCLEOTIDE SEQUENCE [LARGE SCALE GENOMIC DNA]</scope>
    <source>
        <strain evidence="2">ATCC35250</strain>
        <plasmid evidence="2">II</plasmid>
    </source>
</reference>
<dbReference type="KEGG" id="lha:LHA_pA0137"/>
<accession>A0A0A8V039</accession>
<organism evidence="1 2">
    <name type="scientific">Legionella hackeliae</name>
    <dbReference type="NCBI Taxonomy" id="449"/>
    <lineage>
        <taxon>Bacteria</taxon>
        <taxon>Pseudomonadati</taxon>
        <taxon>Pseudomonadota</taxon>
        <taxon>Gammaproteobacteria</taxon>
        <taxon>Legionellales</taxon>
        <taxon>Legionellaceae</taxon>
        <taxon>Legionella</taxon>
    </lineage>
</organism>
<evidence type="ECO:0000313" key="1">
    <source>
        <dbReference type="EMBL" id="CEK12384.1"/>
    </source>
</evidence>
<dbReference type="AlphaFoldDB" id="A0A0A8V039"/>
<proteinExistence type="predicted"/>
<dbReference type="Proteomes" id="UP000032803">
    <property type="component" value="Plasmid II"/>
</dbReference>
<dbReference type="EMBL" id="LN681226">
    <property type="protein sequence ID" value="CEK12384.1"/>
    <property type="molecule type" value="Genomic_DNA"/>
</dbReference>
<name>A0A0A8V039_LEGHA</name>